<organism evidence="1 2">
    <name type="scientific">Schizothecium vesticola</name>
    <dbReference type="NCBI Taxonomy" id="314040"/>
    <lineage>
        <taxon>Eukaryota</taxon>
        <taxon>Fungi</taxon>
        <taxon>Dikarya</taxon>
        <taxon>Ascomycota</taxon>
        <taxon>Pezizomycotina</taxon>
        <taxon>Sordariomycetes</taxon>
        <taxon>Sordariomycetidae</taxon>
        <taxon>Sordariales</taxon>
        <taxon>Schizotheciaceae</taxon>
        <taxon>Schizothecium</taxon>
    </lineage>
</organism>
<dbReference type="PANTHER" id="PTHR10622">
    <property type="entry name" value="HET DOMAIN-CONTAINING PROTEIN"/>
    <property type="match status" value="1"/>
</dbReference>
<comment type="caution">
    <text evidence="1">The sequence shown here is derived from an EMBL/GenBank/DDBJ whole genome shotgun (WGS) entry which is preliminary data.</text>
</comment>
<protein>
    <recommendedName>
        <fullName evidence="3">Heterokaryon incompatibility domain-containing protein</fullName>
    </recommendedName>
</protein>
<gene>
    <name evidence="1" type="ORF">B0T18DRAFT_422611</name>
</gene>
<dbReference type="Proteomes" id="UP001172155">
    <property type="component" value="Unassembled WGS sequence"/>
</dbReference>
<accession>A0AA40EHC0</accession>
<dbReference type="AlphaFoldDB" id="A0AA40EHC0"/>
<proteinExistence type="predicted"/>
<name>A0AA40EHC0_9PEZI</name>
<evidence type="ECO:0000313" key="2">
    <source>
        <dbReference type="Proteomes" id="UP001172155"/>
    </source>
</evidence>
<dbReference type="EMBL" id="JAUKUD010000007">
    <property type="protein sequence ID" value="KAK0738697.1"/>
    <property type="molecule type" value="Genomic_DNA"/>
</dbReference>
<sequence>MRLFNTSTLELHEFIGNDTPPYAILSHTWGDREATFQDAPDFPRLRGLRADRFASLTQLRCQLQSP</sequence>
<evidence type="ECO:0000313" key="1">
    <source>
        <dbReference type="EMBL" id="KAK0738697.1"/>
    </source>
</evidence>
<keyword evidence="2" id="KW-1185">Reference proteome</keyword>
<evidence type="ECO:0008006" key="3">
    <source>
        <dbReference type="Google" id="ProtNLM"/>
    </source>
</evidence>
<dbReference type="PANTHER" id="PTHR10622:SF12">
    <property type="entry name" value="HET DOMAIN-CONTAINING PROTEIN"/>
    <property type="match status" value="1"/>
</dbReference>
<reference evidence="1" key="1">
    <citation type="submission" date="2023-06" db="EMBL/GenBank/DDBJ databases">
        <title>Genome-scale phylogeny and comparative genomics of the fungal order Sordariales.</title>
        <authorList>
            <consortium name="Lawrence Berkeley National Laboratory"/>
            <person name="Hensen N."/>
            <person name="Bonometti L."/>
            <person name="Westerberg I."/>
            <person name="Brannstrom I.O."/>
            <person name="Guillou S."/>
            <person name="Cros-Aarteil S."/>
            <person name="Calhoun S."/>
            <person name="Haridas S."/>
            <person name="Kuo A."/>
            <person name="Mondo S."/>
            <person name="Pangilinan J."/>
            <person name="Riley R."/>
            <person name="LaButti K."/>
            <person name="Andreopoulos B."/>
            <person name="Lipzen A."/>
            <person name="Chen C."/>
            <person name="Yanf M."/>
            <person name="Daum C."/>
            <person name="Ng V."/>
            <person name="Clum A."/>
            <person name="Steindorff A."/>
            <person name="Ohm R."/>
            <person name="Martin F."/>
            <person name="Silar P."/>
            <person name="Natvig D."/>
            <person name="Lalanne C."/>
            <person name="Gautier V."/>
            <person name="Ament-velasquez S.L."/>
            <person name="Kruys A."/>
            <person name="Hutchinson M.I."/>
            <person name="Powell A.J."/>
            <person name="Barry K."/>
            <person name="Miller A.N."/>
            <person name="Grigoriev I.V."/>
            <person name="Debuchy R."/>
            <person name="Gladieux P."/>
            <person name="Thoren M.H."/>
            <person name="Johannesson H."/>
        </authorList>
    </citation>
    <scope>NUCLEOTIDE SEQUENCE</scope>
    <source>
        <strain evidence="1">SMH3187-1</strain>
    </source>
</reference>